<dbReference type="SFLD" id="SFLDS00005">
    <property type="entry name" value="Isoprenoid_Synthase_Type_I"/>
    <property type="match status" value="1"/>
</dbReference>
<dbReference type="PANTHER" id="PTHR31480">
    <property type="entry name" value="BIFUNCTIONAL LYCOPENE CYCLASE/PHYTOENE SYNTHASE"/>
    <property type="match status" value="1"/>
</dbReference>
<dbReference type="InterPro" id="IPR033904">
    <property type="entry name" value="Trans_IPPS_HH"/>
</dbReference>
<evidence type="ECO:0000256" key="1">
    <source>
        <dbReference type="ARBA" id="ARBA00022679"/>
    </source>
</evidence>
<name>A0A3B0XZE1_9ZZZZ</name>
<dbReference type="GO" id="GO:0016117">
    <property type="term" value="P:carotenoid biosynthetic process"/>
    <property type="evidence" value="ECO:0007669"/>
    <property type="project" value="InterPro"/>
</dbReference>
<dbReference type="InterPro" id="IPR008949">
    <property type="entry name" value="Isoprenoid_synthase_dom_sf"/>
</dbReference>
<accession>A0A3B0XZE1</accession>
<dbReference type="EMBL" id="UOFI01000136">
    <property type="protein sequence ID" value="VAW68677.1"/>
    <property type="molecule type" value="Genomic_DNA"/>
</dbReference>
<dbReference type="GO" id="GO:0051996">
    <property type="term" value="F:squalene synthase [NAD(P)H] activity"/>
    <property type="evidence" value="ECO:0007669"/>
    <property type="project" value="InterPro"/>
</dbReference>
<sequence>MTPDQYCQNKAAASGSSFYSSFRFLPELKRRAITALYAFCREVDDVVDECSDENVARTCLHWWRSEVKRLYQNNASEPVTHPVILALRDLLDDFNLAEEYLQEIIDGMEMDLDTHHYARFKELSLYCYRAASVVGLLSAEIFGFNNRETLKYAHDLGMAFQLTNILRDVREDAERGRIYLPLDELQQFSVSPEDLKRPITSDSVQALFQFQADRARDYYRKAFSQLPEEDRYTQRTGLIMAEIYQSLLNEIEADGFRVLEHRIKLTPMRKLWLAWSASRREKKRHKQYLRKSA</sequence>
<dbReference type="SFLD" id="SFLDG01212">
    <property type="entry name" value="Phytoene_synthase_like"/>
    <property type="match status" value="1"/>
</dbReference>
<gene>
    <name evidence="2" type="ORF">MNBD_GAMMA09-1833</name>
</gene>
<dbReference type="Gene3D" id="1.10.600.10">
    <property type="entry name" value="Farnesyl Diphosphate Synthase"/>
    <property type="match status" value="1"/>
</dbReference>
<protein>
    <submittedName>
        <fullName evidence="2">Phytoene synthase</fullName>
        <ecNumber evidence="2">2.5.1.32</ecNumber>
    </submittedName>
</protein>
<dbReference type="EC" id="2.5.1.32" evidence="2"/>
<dbReference type="Pfam" id="PF00494">
    <property type="entry name" value="SQS_PSY"/>
    <property type="match status" value="1"/>
</dbReference>
<dbReference type="SUPFAM" id="SSF48576">
    <property type="entry name" value="Terpenoid synthases"/>
    <property type="match status" value="1"/>
</dbReference>
<dbReference type="CDD" id="cd00683">
    <property type="entry name" value="Trans_IPPS_HH"/>
    <property type="match status" value="1"/>
</dbReference>
<reference evidence="2" key="1">
    <citation type="submission" date="2018-06" db="EMBL/GenBank/DDBJ databases">
        <authorList>
            <person name="Zhirakovskaya E."/>
        </authorList>
    </citation>
    <scope>NUCLEOTIDE SEQUENCE</scope>
</reference>
<keyword evidence="1 2" id="KW-0808">Transferase</keyword>
<dbReference type="NCBIfam" id="TIGR03465">
    <property type="entry name" value="HpnD"/>
    <property type="match status" value="1"/>
</dbReference>
<dbReference type="PROSITE" id="PS01045">
    <property type="entry name" value="SQUALEN_PHYTOEN_SYN_2"/>
    <property type="match status" value="1"/>
</dbReference>
<dbReference type="InterPro" id="IPR017828">
    <property type="entry name" value="SQ_synth_HpnD-like"/>
</dbReference>
<organism evidence="2">
    <name type="scientific">hydrothermal vent metagenome</name>
    <dbReference type="NCBI Taxonomy" id="652676"/>
    <lineage>
        <taxon>unclassified sequences</taxon>
        <taxon>metagenomes</taxon>
        <taxon>ecological metagenomes</taxon>
    </lineage>
</organism>
<dbReference type="GO" id="GO:0004311">
    <property type="term" value="F:geranylgeranyl diphosphate synthase activity"/>
    <property type="evidence" value="ECO:0007669"/>
    <property type="project" value="InterPro"/>
</dbReference>
<dbReference type="InterPro" id="IPR044843">
    <property type="entry name" value="Trans_IPPS_bact-type"/>
</dbReference>
<dbReference type="InterPro" id="IPR019845">
    <property type="entry name" value="Squalene/phytoene_synthase_CS"/>
</dbReference>
<dbReference type="GO" id="GO:0046905">
    <property type="term" value="F:15-cis-phytoene synthase activity"/>
    <property type="evidence" value="ECO:0007669"/>
    <property type="project" value="UniProtKB-EC"/>
</dbReference>
<dbReference type="SFLD" id="SFLDG01018">
    <property type="entry name" value="Squalene/Phytoene_Synthase_Lik"/>
    <property type="match status" value="1"/>
</dbReference>
<evidence type="ECO:0000313" key="2">
    <source>
        <dbReference type="EMBL" id="VAW68677.1"/>
    </source>
</evidence>
<dbReference type="InterPro" id="IPR002060">
    <property type="entry name" value="Squ/phyt_synthse"/>
</dbReference>
<dbReference type="AlphaFoldDB" id="A0A3B0XZE1"/>
<proteinExistence type="predicted"/>